<comment type="subcellular location">
    <subcellularLocation>
        <location evidence="1">Membrane</location>
        <topology evidence="1">Multi-pass membrane protein</topology>
    </subcellularLocation>
</comment>
<dbReference type="GO" id="GO:0016020">
    <property type="term" value="C:membrane"/>
    <property type="evidence" value="ECO:0007669"/>
    <property type="project" value="UniProtKB-SubCell"/>
</dbReference>
<gene>
    <name evidence="9" type="ORF">HMPREF9013_1021</name>
</gene>
<evidence type="ECO:0000256" key="4">
    <source>
        <dbReference type="ARBA" id="ARBA00022692"/>
    </source>
</evidence>
<evidence type="ECO:0000313" key="10">
    <source>
        <dbReference type="Proteomes" id="UP000005017"/>
    </source>
</evidence>
<keyword evidence="6 7" id="KW-0472">Membrane</keyword>
<dbReference type="SUPFAM" id="SSF160240">
    <property type="entry name" value="Cation efflux protein cytoplasmic domain-like"/>
    <property type="match status" value="1"/>
</dbReference>
<feature type="transmembrane region" description="Helical" evidence="7">
    <location>
        <begin position="112"/>
        <end position="132"/>
    </location>
</feature>
<accession>D2MMN8</accession>
<reference evidence="10" key="1">
    <citation type="submission" date="2009-12" db="EMBL/GenBank/DDBJ databases">
        <title>Sequence of Clostridiales genomosp. BVAB3 str. UPII9-5.</title>
        <authorList>
            <person name="Madupu R."/>
            <person name="Durkin A.S."/>
            <person name="Torralba M."/>
            <person name="Methe B."/>
            <person name="Sutton G.G."/>
            <person name="Strausberg R.L."/>
            <person name="Nelson K.E."/>
        </authorList>
    </citation>
    <scope>NUCLEOTIDE SEQUENCE [LARGE SCALE GENOMIC DNA]</scope>
    <source>
        <strain evidence="10">W1219</strain>
    </source>
</reference>
<dbReference type="Proteomes" id="UP000005017">
    <property type="component" value="Unassembled WGS sequence"/>
</dbReference>
<dbReference type="Gene3D" id="3.30.70.1350">
    <property type="entry name" value="Cation efflux protein, cytoplasmic domain"/>
    <property type="match status" value="1"/>
</dbReference>
<name>D2MMN8_9FIRM</name>
<dbReference type="STRING" id="679192.HMPREF9013_1021"/>
<evidence type="ECO:0000256" key="5">
    <source>
        <dbReference type="ARBA" id="ARBA00022989"/>
    </source>
</evidence>
<dbReference type="InterPro" id="IPR002524">
    <property type="entry name" value="Cation_efflux"/>
</dbReference>
<evidence type="ECO:0000313" key="9">
    <source>
        <dbReference type="EMBL" id="EFC06314.1"/>
    </source>
</evidence>
<dbReference type="InterPro" id="IPR050291">
    <property type="entry name" value="CDF_Transporter"/>
</dbReference>
<evidence type="ECO:0000256" key="2">
    <source>
        <dbReference type="ARBA" id="ARBA00008114"/>
    </source>
</evidence>
<sequence>MREKKIIQTSMIAIMTNLFLVFFKMSIGLMANSLSIILDAVNNLSDALSSIITIGGTSLSKKTADKEHPYGHGRYEYIAALVVAFIILYVGIQSMMEAIKLWIYPSQAKYSWWSVLIVLVAILVKVFLGNYVQKIGVQLDSPSLKNSGQDAKNDSILSLATLISAVSSLWFRLEIDKFVSVIIAVFILKSGYDVLSETLSRILGERISSSLTGAVIKAAKRVPNVCGVYDLFINDYGPNRWIGSLHVEVEDTTSASQIDQLSRKVMKQVYQETGVTLSAVGIYARNSRSEVVNEMRNRISHHCLQTGFVKQVHGFLVDQENKRIRFDIVVPFEVKSLNQKQMDLKEWIKKEYPGYAIDLTIDPDTTD</sequence>
<protein>
    <submittedName>
        <fullName evidence="9">Cation diffusion facilitator family transporter</fullName>
    </submittedName>
</protein>
<dbReference type="PANTHER" id="PTHR43840:SF50">
    <property type="entry name" value="MANGANESE EFFLUX SYSTEM PROTEIN MNES"/>
    <property type="match status" value="1"/>
</dbReference>
<dbReference type="OrthoDB" id="9806522at2"/>
<dbReference type="NCBIfam" id="TIGR01297">
    <property type="entry name" value="CDF"/>
    <property type="match status" value="1"/>
</dbReference>
<evidence type="ECO:0000256" key="6">
    <source>
        <dbReference type="ARBA" id="ARBA00023136"/>
    </source>
</evidence>
<dbReference type="Pfam" id="PF01545">
    <property type="entry name" value="Cation_efflux"/>
    <property type="match status" value="1"/>
</dbReference>
<proteinExistence type="inferred from homology"/>
<dbReference type="SUPFAM" id="SSF161111">
    <property type="entry name" value="Cation efflux protein transmembrane domain-like"/>
    <property type="match status" value="1"/>
</dbReference>
<comment type="similarity">
    <text evidence="2">Belongs to the cation diffusion facilitator (CDF) transporter (TC 2.A.4) family.</text>
</comment>
<dbReference type="eggNOG" id="COG0053">
    <property type="taxonomic scope" value="Bacteria"/>
</dbReference>
<dbReference type="AlphaFoldDB" id="D2MMN8"/>
<dbReference type="RefSeq" id="WP_006626659.1">
    <property type="nucleotide sequence ID" value="NZ_ADFR01000002.1"/>
</dbReference>
<keyword evidence="3" id="KW-0813">Transport</keyword>
<dbReference type="FunFam" id="1.20.1510.10:FF:000006">
    <property type="entry name" value="Divalent cation efflux transporter"/>
    <property type="match status" value="1"/>
</dbReference>
<evidence type="ECO:0000256" key="1">
    <source>
        <dbReference type="ARBA" id="ARBA00004141"/>
    </source>
</evidence>
<dbReference type="EMBL" id="ADFR01000002">
    <property type="protein sequence ID" value="EFC06314.1"/>
    <property type="molecule type" value="Genomic_DNA"/>
</dbReference>
<dbReference type="InterPro" id="IPR058533">
    <property type="entry name" value="Cation_efflux_TM"/>
</dbReference>
<feature type="transmembrane region" description="Helical" evidence="7">
    <location>
        <begin position="12"/>
        <end position="30"/>
    </location>
</feature>
<comment type="caution">
    <text evidence="9">The sequence shown here is derived from an EMBL/GenBank/DDBJ whole genome shotgun (WGS) entry which is preliminary data.</text>
</comment>
<dbReference type="PANTHER" id="PTHR43840">
    <property type="entry name" value="MITOCHONDRIAL METAL TRANSPORTER 1-RELATED"/>
    <property type="match status" value="1"/>
</dbReference>
<keyword evidence="10" id="KW-1185">Reference proteome</keyword>
<keyword evidence="5 7" id="KW-1133">Transmembrane helix</keyword>
<feature type="transmembrane region" description="Helical" evidence="7">
    <location>
        <begin position="75"/>
        <end position="92"/>
    </location>
</feature>
<evidence type="ECO:0000256" key="7">
    <source>
        <dbReference type="SAM" id="Phobius"/>
    </source>
</evidence>
<dbReference type="InterPro" id="IPR036837">
    <property type="entry name" value="Cation_efflux_CTD_sf"/>
</dbReference>
<keyword evidence="4 7" id="KW-0812">Transmembrane</keyword>
<dbReference type="GO" id="GO:0008324">
    <property type="term" value="F:monoatomic cation transmembrane transporter activity"/>
    <property type="evidence" value="ECO:0007669"/>
    <property type="project" value="InterPro"/>
</dbReference>
<dbReference type="Gene3D" id="1.20.1510.10">
    <property type="entry name" value="Cation efflux protein transmembrane domain"/>
    <property type="match status" value="1"/>
</dbReference>
<organism evidence="9 10">
    <name type="scientific">Bulleidia extructa W1219</name>
    <dbReference type="NCBI Taxonomy" id="679192"/>
    <lineage>
        <taxon>Bacteria</taxon>
        <taxon>Bacillati</taxon>
        <taxon>Bacillota</taxon>
        <taxon>Erysipelotrichia</taxon>
        <taxon>Erysipelotrichales</taxon>
        <taxon>Erysipelotrichaceae</taxon>
        <taxon>Bulleidia</taxon>
    </lineage>
</organism>
<feature type="domain" description="Cation efflux protein transmembrane" evidence="8">
    <location>
        <begin position="11"/>
        <end position="203"/>
    </location>
</feature>
<evidence type="ECO:0000259" key="8">
    <source>
        <dbReference type="Pfam" id="PF01545"/>
    </source>
</evidence>
<evidence type="ECO:0000256" key="3">
    <source>
        <dbReference type="ARBA" id="ARBA00022448"/>
    </source>
</evidence>
<dbReference type="InterPro" id="IPR027469">
    <property type="entry name" value="Cation_efflux_TMD_sf"/>
</dbReference>